<dbReference type="Proteomes" id="UP000785679">
    <property type="component" value="Unassembled WGS sequence"/>
</dbReference>
<name>A0A8J8P8R0_HALGN</name>
<dbReference type="EMBL" id="RRYP01000075">
    <property type="protein sequence ID" value="TNV88095.1"/>
    <property type="molecule type" value="Genomic_DNA"/>
</dbReference>
<evidence type="ECO:0008006" key="3">
    <source>
        <dbReference type="Google" id="ProtNLM"/>
    </source>
</evidence>
<keyword evidence="2" id="KW-1185">Reference proteome</keyword>
<sequence>MSSLVGFPIEKEGFEVSNYHITIKDSTFTRFSSCGSILQNHYANDFALYPPIGVRSQWQKPQYLYFPIHYQKSANLYLEQRFLRQKLKQASSSASPITLFNTGAFERELYLINNTFTRFNYLKVAHLFNEWGMDFNVVPLVANESNKDIGYVVSLYGSFDNSLLSVEGNNFNDTFVQGQCQYGVPRYDFSANFQNILSYSETDPYMQLTHMITAMNLSNSLVILRGNEFKNISITGSIINLGERDMSFSSPFIIARNTFEMILNNYNTNAIHIIRENSGTMSDSAIHDLTNAGLSYQDDFRIRNSLRGGSILIVQNNFTQMQGCFGINNGQIHVGVRYQRDTQADLLARGQVAVISQSLFPSAISADFSGSYIESKLFKDLRLEHKELREYYIGRLSVNITGNMYINTSMGPTGVEDSLFLGSLISFINVPTILISNEVFINVGQFSVAYAKYLFQQINGIELYYEPPLISRWDGYYVPYWLEMFLSTSLFVVKGSTCFNLTGSNYFENVWLFDKQSSLMRTKQQGLILYLEQFNGQVKIGSDKKEERTAIKDILGYLNDRNLYSIQFGYAPRLVELSLADLAIYGAGSVLFHIHHSSNKYSSVTFQNVDIDNAFFTADYFHLTRQVSAPDRAPSIFTTFLNDETYQNIPVSLKITNFTMKNVQFDGGSCHLQLIAQNIEIDGLVMQDFGKKKYTGSDAKIVSVEDRYRQKRNINVPVSLVQLWLYDIKGQRQSDVIVKRSTFKNIDTINGALPVFAIDKVFTFDTYVKSVVRLDQITFQDEASSIDTTTEFIPGGSLFKISTDSETNIFIYLSSSKIEGTFSKCKINLDQPECIDGIMEVSQYTTLKLFEVESSLIEDNKGMTANVLYTPQNSVQQVVFKSTRIIGNKVRSHLSQNIILMASEELSLFTYPSLFKLMNMPNITFHNCDISDQQFAQEGAFMSLNSNSTMHLINSRVSDLSAQQAGAISVDTKSSLNVVNSRFSQNKAIAQGVLSLNVESKLTISNSVFTKNMAVEDGVFKLTGDSSFVIKDSEFSQNQAELKNSIGTIIQINLESSIIGSKFVSNIAYISKPDPNINHIGKLIEFISISSSFVIQDCEFSNNVAYSGTPNLFFFDTSNVTITNSKFSNGLAPSTMIIQDSTIEGNYIQVISHSIIFIRECSFINGLAGIGGALYVQGESTVSIADSFFKENYATRQGGAIFADSFQSIIIADGTVFINNQGNLVGGDALYLKNAPSGEVMISDTLFFSNAFDSNFIYSQDILRLEMTGVQANVSQQNISRLLEKGGGFLLNNIETLSISHSSFTSIRGTSSTGGGAVVIAYNTKSTQNPVSITNTAFLNSTSIYRGGALTLIDVEQTHIEKVTFQENSASKIGGALMYSCNHLVGISRVCELVIKDSSFYKNKAGIEGGAVKLDFYEAIFQNVSFQNNSAGVYGDDIGSVAHQLIKISQSDVGKKSFSKSRLLQSADPISSGGAISLYFGLVDKYGTFVQVDSKSKLYIQQQSAQQLRYRTIKKDIATQFPPIIETTTSYMAENGFFKVEGLVFVATPNSTQCKYSNLNQTLKP</sequence>
<evidence type="ECO:0000313" key="1">
    <source>
        <dbReference type="EMBL" id="TNV88095.1"/>
    </source>
</evidence>
<dbReference type="SUPFAM" id="SSF51126">
    <property type="entry name" value="Pectin lyase-like"/>
    <property type="match status" value="3"/>
</dbReference>
<dbReference type="PANTHER" id="PTHR11319">
    <property type="entry name" value="G PROTEIN-COUPLED RECEPTOR-RELATED"/>
    <property type="match status" value="1"/>
</dbReference>
<protein>
    <recommendedName>
        <fullName evidence="3">Right handed beta helix domain-containing protein</fullName>
    </recommendedName>
</protein>
<accession>A0A8J8P8R0</accession>
<gene>
    <name evidence="1" type="ORF">FGO68_gene15872</name>
</gene>
<dbReference type="PANTHER" id="PTHR11319:SF35">
    <property type="entry name" value="OUTER MEMBRANE PROTEIN PMPC-RELATED"/>
    <property type="match status" value="1"/>
</dbReference>
<proteinExistence type="predicted"/>
<reference evidence="1" key="1">
    <citation type="submission" date="2019-06" db="EMBL/GenBank/DDBJ databases">
        <authorList>
            <person name="Zheng W."/>
        </authorList>
    </citation>
    <scope>NUCLEOTIDE SEQUENCE</scope>
    <source>
        <strain evidence="1">QDHG01</strain>
    </source>
</reference>
<dbReference type="InterPro" id="IPR011050">
    <property type="entry name" value="Pectin_lyase_fold/virulence"/>
</dbReference>
<comment type="caution">
    <text evidence="1">The sequence shown here is derived from an EMBL/GenBank/DDBJ whole genome shotgun (WGS) entry which is preliminary data.</text>
</comment>
<evidence type="ECO:0000313" key="2">
    <source>
        <dbReference type="Proteomes" id="UP000785679"/>
    </source>
</evidence>
<organism evidence="1 2">
    <name type="scientific">Halteria grandinella</name>
    <dbReference type="NCBI Taxonomy" id="5974"/>
    <lineage>
        <taxon>Eukaryota</taxon>
        <taxon>Sar</taxon>
        <taxon>Alveolata</taxon>
        <taxon>Ciliophora</taxon>
        <taxon>Intramacronucleata</taxon>
        <taxon>Spirotrichea</taxon>
        <taxon>Stichotrichia</taxon>
        <taxon>Sporadotrichida</taxon>
        <taxon>Halteriidae</taxon>
        <taxon>Halteria</taxon>
    </lineage>
</organism>